<dbReference type="PANTHER" id="PTHR10285">
    <property type="entry name" value="URIDINE KINASE"/>
    <property type="match status" value="1"/>
</dbReference>
<evidence type="ECO:0000259" key="1">
    <source>
        <dbReference type="SMART" id="SM00382"/>
    </source>
</evidence>
<dbReference type="AlphaFoldDB" id="A0A2W7P622"/>
<protein>
    <submittedName>
        <fullName evidence="2">Uridine kinase</fullName>
    </submittedName>
</protein>
<dbReference type="InterPro" id="IPR027417">
    <property type="entry name" value="P-loop_NTPase"/>
</dbReference>
<name>A0A2W7P622_9BACT</name>
<dbReference type="CDD" id="cd02028">
    <property type="entry name" value="UMPK_like"/>
    <property type="match status" value="1"/>
</dbReference>
<dbReference type="SUPFAM" id="SSF52540">
    <property type="entry name" value="P-loop containing nucleoside triphosphate hydrolases"/>
    <property type="match status" value="1"/>
</dbReference>
<dbReference type="InterPro" id="IPR018163">
    <property type="entry name" value="Thr/Ala-tRNA-synth_IIc_edit"/>
</dbReference>
<evidence type="ECO:0000313" key="2">
    <source>
        <dbReference type="EMBL" id="PZX20806.1"/>
    </source>
</evidence>
<dbReference type="SMART" id="SM00382">
    <property type="entry name" value="AAA"/>
    <property type="match status" value="1"/>
</dbReference>
<reference evidence="2 3" key="1">
    <citation type="submission" date="2018-06" db="EMBL/GenBank/DDBJ databases">
        <title>Genomic Encyclopedia of Archaeal and Bacterial Type Strains, Phase II (KMG-II): from individual species to whole genera.</title>
        <authorList>
            <person name="Goeker M."/>
        </authorList>
    </citation>
    <scope>NUCLEOTIDE SEQUENCE [LARGE SCALE GENOMIC DNA]</scope>
    <source>
        <strain evidence="2 3">DSM 6779</strain>
    </source>
</reference>
<accession>A0A2W7P622</accession>
<sequence length="557" mass="64507">MTQQKIKIKCLNNNTTKSYHKSVTLREIADDQHIQLKAPILGALVNNHMADLAYEVYHPKQIRFVDVTHPDGMRMYMRSLCFVLYKAVNDLFPGAKLTIEHSVSKGIYCEIKKDDRKEIDIQEVFAIGQRMREIVEMNIPFIKDQRETNEVIDILEAQHLTDKSDILRHRGKMYTSFYWLDTLANHFYGYLVPSTGYLQVFDLNKYYKGMLLQLPRTDNPEEVAELIIQDKMFDIFREHAQWNRVLNITHVGHLNQAHNGKSETIIKVSEALHEKKISQIADKIANHHNKLKIVLISGPSSSGKTTFSKRLAIQLLVSGIAPVNLSLDNYFVDREHTPLDENGDYDFEALEALDIDLFNQNLIDLLDGKKVEIPKFSFQTGQRVYDGEVLQLHENNILIIEGIHALNPQLTHLIDASAKFKIYISALTTINLDDHNRINTTDNRLVRRIVRDYKYRKYPAQETISRWPSVRRGEDKHIFPFQEEADVMINTALLYELAVLKPLVEPILLEVQPNQPEYSEAKRLLKFFSYFKPILRINEIPPTSILREFVGGSSFSY</sequence>
<dbReference type="InterPro" id="IPR003593">
    <property type="entry name" value="AAA+_ATPase"/>
</dbReference>
<dbReference type="RefSeq" id="WP_111443951.1">
    <property type="nucleotide sequence ID" value="NZ_QKZK01000001.1"/>
</dbReference>
<dbReference type="Gene3D" id="3.40.50.300">
    <property type="entry name" value="P-loop containing nucleotide triphosphate hydrolases"/>
    <property type="match status" value="1"/>
</dbReference>
<feature type="domain" description="AAA+ ATPase" evidence="1">
    <location>
        <begin position="290"/>
        <end position="451"/>
    </location>
</feature>
<gene>
    <name evidence="2" type="ORF">LX69_00231</name>
</gene>
<dbReference type="GO" id="GO:0016301">
    <property type="term" value="F:kinase activity"/>
    <property type="evidence" value="ECO:0007669"/>
    <property type="project" value="UniProtKB-KW"/>
</dbReference>
<comment type="caution">
    <text evidence="2">The sequence shown here is derived from an EMBL/GenBank/DDBJ whole genome shotgun (WGS) entry which is preliminary data.</text>
</comment>
<dbReference type="SUPFAM" id="SSF55186">
    <property type="entry name" value="ThrRS/AlaRS common domain"/>
    <property type="match status" value="1"/>
</dbReference>
<keyword evidence="2" id="KW-0808">Transferase</keyword>
<dbReference type="GO" id="GO:0005524">
    <property type="term" value="F:ATP binding"/>
    <property type="evidence" value="ECO:0007669"/>
    <property type="project" value="InterPro"/>
</dbReference>
<evidence type="ECO:0000313" key="3">
    <source>
        <dbReference type="Proteomes" id="UP000249239"/>
    </source>
</evidence>
<proteinExistence type="predicted"/>
<dbReference type="OrthoDB" id="9777642at2"/>
<dbReference type="Gene3D" id="3.30.980.10">
    <property type="entry name" value="Threonyl-trna Synthetase, Chain A, domain 2"/>
    <property type="match status" value="1"/>
</dbReference>
<keyword evidence="3" id="KW-1185">Reference proteome</keyword>
<organism evidence="2 3">
    <name type="scientific">Breznakibacter xylanolyticus</name>
    <dbReference type="NCBI Taxonomy" id="990"/>
    <lineage>
        <taxon>Bacteria</taxon>
        <taxon>Pseudomonadati</taxon>
        <taxon>Bacteroidota</taxon>
        <taxon>Bacteroidia</taxon>
        <taxon>Marinilabiliales</taxon>
        <taxon>Marinilabiliaceae</taxon>
        <taxon>Breznakibacter</taxon>
    </lineage>
</organism>
<dbReference type="Pfam" id="PF00485">
    <property type="entry name" value="PRK"/>
    <property type="match status" value="1"/>
</dbReference>
<keyword evidence="2" id="KW-0418">Kinase</keyword>
<dbReference type="EMBL" id="QKZK01000001">
    <property type="protein sequence ID" value="PZX20806.1"/>
    <property type="molecule type" value="Genomic_DNA"/>
</dbReference>
<dbReference type="InterPro" id="IPR006083">
    <property type="entry name" value="PRK/URK"/>
</dbReference>
<dbReference type="Proteomes" id="UP000249239">
    <property type="component" value="Unassembled WGS sequence"/>
</dbReference>